<evidence type="ECO:0000313" key="3">
    <source>
        <dbReference type="Proteomes" id="UP000658793"/>
    </source>
</evidence>
<accession>A0ABQ1HNB0</accession>
<comment type="caution">
    <text evidence="2">The sequence shown here is derived from an EMBL/GenBank/DDBJ whole genome shotgun (WGS) entry which is preliminary data.</text>
</comment>
<dbReference type="SUPFAM" id="SSF117782">
    <property type="entry name" value="YbjQ-like"/>
    <property type="match status" value="1"/>
</dbReference>
<dbReference type="Gene3D" id="3.30.110.70">
    <property type="entry name" value="Hypothetical protein apc22750. Chain B"/>
    <property type="match status" value="1"/>
</dbReference>
<dbReference type="InterPro" id="IPR002765">
    <property type="entry name" value="UPF0145_YbjQ-like"/>
</dbReference>
<reference evidence="3" key="1">
    <citation type="journal article" date="2019" name="Int. J. Syst. Evol. Microbiol.">
        <title>The Global Catalogue of Microorganisms (GCM) 10K type strain sequencing project: providing services to taxonomists for standard genome sequencing and annotation.</title>
        <authorList>
            <consortium name="The Broad Institute Genomics Platform"/>
            <consortium name="The Broad Institute Genome Sequencing Center for Infectious Disease"/>
            <person name="Wu L."/>
            <person name="Ma J."/>
        </authorList>
    </citation>
    <scope>NUCLEOTIDE SEQUENCE [LARGE SCALE GENOMIC DNA]</scope>
    <source>
        <strain evidence="3">CGMCC 1.12811</strain>
    </source>
</reference>
<dbReference type="RefSeq" id="WP_188494774.1">
    <property type="nucleotide sequence ID" value="NZ_BMGA01000007.1"/>
</dbReference>
<gene>
    <name evidence="2" type="ORF">GCM10008015_26250</name>
</gene>
<dbReference type="EMBL" id="BMGA01000007">
    <property type="protein sequence ID" value="GGA84163.1"/>
    <property type="molecule type" value="Genomic_DNA"/>
</dbReference>
<evidence type="ECO:0000256" key="1">
    <source>
        <dbReference type="ARBA" id="ARBA00010751"/>
    </source>
</evidence>
<comment type="similarity">
    <text evidence="1">Belongs to the UPF0145 family.</text>
</comment>
<dbReference type="InterPro" id="IPR035439">
    <property type="entry name" value="UPF0145_dom_sf"/>
</dbReference>
<keyword evidence="3" id="KW-1185">Reference proteome</keyword>
<evidence type="ECO:0008006" key="4">
    <source>
        <dbReference type="Google" id="ProtNLM"/>
    </source>
</evidence>
<dbReference type="Pfam" id="PF01906">
    <property type="entry name" value="YbjQ_1"/>
    <property type="match status" value="1"/>
</dbReference>
<proteinExistence type="inferred from homology"/>
<organism evidence="2 3">
    <name type="scientific">Flavobacterium palustre</name>
    <dbReference type="NCBI Taxonomy" id="1476463"/>
    <lineage>
        <taxon>Bacteria</taxon>
        <taxon>Pseudomonadati</taxon>
        <taxon>Bacteroidota</taxon>
        <taxon>Flavobacteriia</taxon>
        <taxon>Flavobacteriales</taxon>
        <taxon>Flavobacteriaceae</taxon>
        <taxon>Flavobacterium</taxon>
    </lineage>
</organism>
<evidence type="ECO:0000313" key="2">
    <source>
        <dbReference type="EMBL" id="GGA84163.1"/>
    </source>
</evidence>
<name>A0ABQ1HNB0_9FLAO</name>
<dbReference type="Proteomes" id="UP000658793">
    <property type="component" value="Unassembled WGS sequence"/>
</dbReference>
<protein>
    <recommendedName>
        <fullName evidence="4">Lipoprotein</fullName>
    </recommendedName>
</protein>
<sequence length="116" mass="12497">MKKQVLKWIIPSLFLVSCSSVGHLHTEDVTASNLPKTDSEKILVYSTKPNQNVKFDVLGQVIASADAGENAKISVDLLKKEAALLGADAIIDLRLEIGMGYWSNSVKATGTAVKIK</sequence>
<dbReference type="PROSITE" id="PS51257">
    <property type="entry name" value="PROKAR_LIPOPROTEIN"/>
    <property type="match status" value="1"/>
</dbReference>